<dbReference type="EMBL" id="LT899436">
    <property type="protein sequence ID" value="SNR14797.1"/>
    <property type="molecule type" value="Genomic_DNA"/>
</dbReference>
<feature type="domain" description="Signal transduction histidine kinase internal region" evidence="3">
    <location>
        <begin position="167"/>
        <end position="245"/>
    </location>
</feature>
<dbReference type="AlphaFoldDB" id="A0A238U6L8"/>
<keyword evidence="2" id="KW-1133">Transmembrane helix</keyword>
<dbReference type="PANTHER" id="PTHR34220:SF7">
    <property type="entry name" value="SENSOR HISTIDINE KINASE YPDA"/>
    <property type="match status" value="1"/>
</dbReference>
<organism evidence="4 5">
    <name type="scientific">Tenacibaculum jejuense</name>
    <dbReference type="NCBI Taxonomy" id="584609"/>
    <lineage>
        <taxon>Bacteria</taxon>
        <taxon>Pseudomonadati</taxon>
        <taxon>Bacteroidota</taxon>
        <taxon>Flavobacteriia</taxon>
        <taxon>Flavobacteriales</taxon>
        <taxon>Flavobacteriaceae</taxon>
        <taxon>Tenacibaculum</taxon>
    </lineage>
</organism>
<protein>
    <submittedName>
        <fullName evidence="4">Putative two-component system sensor</fullName>
    </submittedName>
</protein>
<dbReference type="GO" id="GO:0016020">
    <property type="term" value="C:membrane"/>
    <property type="evidence" value="ECO:0007669"/>
    <property type="project" value="InterPro"/>
</dbReference>
<feature type="transmembrane region" description="Helical" evidence="2">
    <location>
        <begin position="49"/>
        <end position="66"/>
    </location>
</feature>
<reference evidence="4 5" key="1">
    <citation type="submission" date="2017-07" db="EMBL/GenBank/DDBJ databases">
        <authorList>
            <person name="Sun Z.S."/>
            <person name="Albrecht U."/>
            <person name="Echele G."/>
            <person name="Lee C.C."/>
        </authorList>
    </citation>
    <scope>NUCLEOTIDE SEQUENCE [LARGE SCALE GENOMIC DNA]</scope>
    <source>
        <strain evidence="5">type strain: KCTC 22618</strain>
    </source>
</reference>
<dbReference type="Gene3D" id="3.30.565.10">
    <property type="entry name" value="Histidine kinase-like ATPase, C-terminal domain"/>
    <property type="match status" value="1"/>
</dbReference>
<dbReference type="KEGG" id="tje:TJEJU_1040"/>
<feature type="transmembrane region" description="Helical" evidence="2">
    <location>
        <begin position="78"/>
        <end position="99"/>
    </location>
</feature>
<keyword evidence="2" id="KW-0812">Transmembrane</keyword>
<dbReference type="Pfam" id="PF06580">
    <property type="entry name" value="His_kinase"/>
    <property type="match status" value="1"/>
</dbReference>
<evidence type="ECO:0000256" key="1">
    <source>
        <dbReference type="SAM" id="Coils"/>
    </source>
</evidence>
<dbReference type="InterPro" id="IPR050640">
    <property type="entry name" value="Bact_2-comp_sensor_kinase"/>
</dbReference>
<keyword evidence="1" id="KW-0175">Coiled coil</keyword>
<feature type="transmembrane region" description="Helical" evidence="2">
    <location>
        <begin position="119"/>
        <end position="140"/>
    </location>
</feature>
<proteinExistence type="predicted"/>
<keyword evidence="2" id="KW-0472">Membrane</keyword>
<gene>
    <name evidence="4" type="ORF">TJEJU_1040</name>
</gene>
<evidence type="ECO:0000256" key="2">
    <source>
        <dbReference type="SAM" id="Phobius"/>
    </source>
</evidence>
<dbReference type="InterPro" id="IPR010559">
    <property type="entry name" value="Sig_transdc_His_kin_internal"/>
</dbReference>
<dbReference type="Proteomes" id="UP000215214">
    <property type="component" value="Chromosome TJEJU"/>
</dbReference>
<evidence type="ECO:0000313" key="5">
    <source>
        <dbReference type="Proteomes" id="UP000215214"/>
    </source>
</evidence>
<dbReference type="PANTHER" id="PTHR34220">
    <property type="entry name" value="SENSOR HISTIDINE KINASE YPDA"/>
    <property type="match status" value="1"/>
</dbReference>
<name>A0A238U6L8_9FLAO</name>
<dbReference type="GO" id="GO:0000155">
    <property type="term" value="F:phosphorelay sensor kinase activity"/>
    <property type="evidence" value="ECO:0007669"/>
    <property type="project" value="InterPro"/>
</dbReference>
<dbReference type="InterPro" id="IPR036890">
    <property type="entry name" value="HATPase_C_sf"/>
</dbReference>
<evidence type="ECO:0000313" key="4">
    <source>
        <dbReference type="EMBL" id="SNR14797.1"/>
    </source>
</evidence>
<sequence>MMENLKVFLGIFIKGTIHLLFWVGVYFFYTYYLGYGSTNIKYINKFTYYLMPITISIGYFFLYFLIPKYLLVKKHFFFILYSIYTFIISFFFIAFSIFYGMISSSHLSSGKTPPLTKTIPYIIFGVYFIILIIIFIGLVIQNYKSTLRDEDLKNKFLQTQLQLKEQELKYLKMQIHPHFLFNTLNTLYGFALKKADEAPDMILKLSSLLDYILYQVEKPEVLLVNEIQHIEDYISLEKMRFQDSLNVKFSKEIHKDSLLISPMIFLPFVENAFKHGMQINGILTIDMNIKTSENSINFSISNSHKNFMKSKKGIGLTNIKKRLTMLFQNNFTLETKSSDNIYEVQLKIPARNE</sequence>
<feature type="transmembrane region" description="Helical" evidence="2">
    <location>
        <begin position="7"/>
        <end position="29"/>
    </location>
</feature>
<keyword evidence="5" id="KW-1185">Reference proteome</keyword>
<accession>A0A238U6L8</accession>
<feature type="coiled-coil region" evidence="1">
    <location>
        <begin position="147"/>
        <end position="174"/>
    </location>
</feature>
<evidence type="ECO:0000259" key="3">
    <source>
        <dbReference type="Pfam" id="PF06580"/>
    </source>
</evidence>